<keyword evidence="6" id="KW-1133">Transmembrane helix</keyword>
<dbReference type="GO" id="GO:0045134">
    <property type="term" value="F:UDP phosphatase activity"/>
    <property type="evidence" value="ECO:0007669"/>
    <property type="project" value="TreeGrafter"/>
</dbReference>
<dbReference type="EMBL" id="JAZGQO010000006">
    <property type="protein sequence ID" value="KAK6185009.1"/>
    <property type="molecule type" value="Genomic_DNA"/>
</dbReference>
<feature type="binding site" evidence="4">
    <location>
        <begin position="295"/>
        <end position="299"/>
    </location>
    <ligand>
        <name>ATP</name>
        <dbReference type="ChEBI" id="CHEBI:30616"/>
    </ligand>
</feature>
<sequence>MEIEVTVQSILPSEGPQGRYRIKMNPNDNVEQLLRRTCAEAHVPLKPSYCIRHAANKVLPREAILSTCNVRNGEVVHWTDEEHIVRKVGGFNTIWFMCVLSLLIGAIGLITVSVLKSQVPDKEFDYGIVMDAGSSHTSLYIYKWDGAKYKQTAEASQTGETCKAPGKGISSYAANPEGLSDGLRHCLDFAKTTIPGDKWSSSPVYLGATAGMRLLNEVNSSQSSAVLIEVRKTIQEYPFNFTDPDRQARIISGEEEGTFSWITSNYISKSLNDNPLSSVLNAVKSKTIGALDMGGASAQISFIPANFTSMPANYSNTVRLYGDNYTLYTHSFLCYGVNEAMRRVQAALAAQQNYNLTVKDPCAPKDFVINTTYENVFKAPCTSGRHAVETYGYNIDLPEDITDMNETFHFVGESNATACQAFVEENLFNFTETCNYKQCSFNGQYQPHVFGEFYAFSSFYYVTTFLNLTQDNKQFSLEEFKNTTAEFCSKTWEEIENIPAALPKQRPWYCFQANYIITMLTKGYKFNDENWNTLKFVGQVEKTDIGWALGFMLNESNQIPVSTVVDTFSTTLFVLLVVLFTLFIIVSVGFACHARRNIKTKGRGYSLFSNYGAV</sequence>
<evidence type="ECO:0000256" key="3">
    <source>
        <dbReference type="PIRSR" id="PIRSR600407-1"/>
    </source>
</evidence>
<evidence type="ECO:0000256" key="4">
    <source>
        <dbReference type="PIRSR" id="PIRSR600407-2"/>
    </source>
</evidence>
<gene>
    <name evidence="7" type="ORF">SNE40_007339</name>
</gene>
<dbReference type="GO" id="GO:0005886">
    <property type="term" value="C:plasma membrane"/>
    <property type="evidence" value="ECO:0007669"/>
    <property type="project" value="TreeGrafter"/>
</dbReference>
<keyword evidence="6" id="KW-0472">Membrane</keyword>
<dbReference type="Pfam" id="PF01150">
    <property type="entry name" value="GDA1_CD39"/>
    <property type="match status" value="1"/>
</dbReference>
<evidence type="ECO:0000256" key="1">
    <source>
        <dbReference type="ARBA" id="ARBA00009283"/>
    </source>
</evidence>
<dbReference type="Proteomes" id="UP001347796">
    <property type="component" value="Unassembled WGS sequence"/>
</dbReference>
<keyword evidence="4" id="KW-0547">Nucleotide-binding</keyword>
<dbReference type="GO" id="GO:0004382">
    <property type="term" value="F:GDP phosphatase activity"/>
    <property type="evidence" value="ECO:0007669"/>
    <property type="project" value="TreeGrafter"/>
</dbReference>
<dbReference type="Gene3D" id="3.30.420.40">
    <property type="match status" value="1"/>
</dbReference>
<dbReference type="GO" id="GO:0005524">
    <property type="term" value="F:ATP binding"/>
    <property type="evidence" value="ECO:0007669"/>
    <property type="project" value="UniProtKB-KW"/>
</dbReference>
<evidence type="ECO:0000256" key="5">
    <source>
        <dbReference type="RuleBase" id="RU003833"/>
    </source>
</evidence>
<dbReference type="GO" id="GO:0009134">
    <property type="term" value="P:nucleoside diphosphate catabolic process"/>
    <property type="evidence" value="ECO:0007669"/>
    <property type="project" value="TreeGrafter"/>
</dbReference>
<proteinExistence type="inferred from homology"/>
<evidence type="ECO:0000313" key="8">
    <source>
        <dbReference type="Proteomes" id="UP001347796"/>
    </source>
</evidence>
<keyword evidence="4" id="KW-0067">ATP-binding</keyword>
<feature type="transmembrane region" description="Helical" evidence="6">
    <location>
        <begin position="572"/>
        <end position="594"/>
    </location>
</feature>
<evidence type="ECO:0000256" key="2">
    <source>
        <dbReference type="ARBA" id="ARBA00022801"/>
    </source>
</evidence>
<accession>A0AAN8PXD0</accession>
<dbReference type="Gene3D" id="3.30.420.150">
    <property type="entry name" value="Exopolyphosphatase. Domain 2"/>
    <property type="match status" value="1"/>
</dbReference>
<dbReference type="AlphaFoldDB" id="A0AAN8PXD0"/>
<dbReference type="InterPro" id="IPR000407">
    <property type="entry name" value="GDA1_CD39_NTPase"/>
</dbReference>
<comment type="caution">
    <text evidence="7">The sequence shown here is derived from an EMBL/GenBank/DDBJ whole genome shotgun (WGS) entry which is preliminary data.</text>
</comment>
<name>A0AAN8PXD0_PATCE</name>
<dbReference type="CDD" id="cd24044">
    <property type="entry name" value="ASKHA_NBD_NTPDase1-like"/>
    <property type="match status" value="1"/>
</dbReference>
<dbReference type="PANTHER" id="PTHR11782:SF83">
    <property type="entry name" value="GUANOSINE-DIPHOSPHATASE"/>
    <property type="match status" value="1"/>
</dbReference>
<evidence type="ECO:0008006" key="9">
    <source>
        <dbReference type="Google" id="ProtNLM"/>
    </source>
</evidence>
<evidence type="ECO:0000256" key="6">
    <source>
        <dbReference type="SAM" id="Phobius"/>
    </source>
</evidence>
<organism evidence="7 8">
    <name type="scientific">Patella caerulea</name>
    <name type="common">Rayed Mediterranean limpet</name>
    <dbReference type="NCBI Taxonomy" id="87958"/>
    <lineage>
        <taxon>Eukaryota</taxon>
        <taxon>Metazoa</taxon>
        <taxon>Spiralia</taxon>
        <taxon>Lophotrochozoa</taxon>
        <taxon>Mollusca</taxon>
        <taxon>Gastropoda</taxon>
        <taxon>Patellogastropoda</taxon>
        <taxon>Patelloidea</taxon>
        <taxon>Patellidae</taxon>
        <taxon>Patella</taxon>
    </lineage>
</organism>
<evidence type="ECO:0000313" key="7">
    <source>
        <dbReference type="EMBL" id="KAK6185009.1"/>
    </source>
</evidence>
<keyword evidence="6" id="KW-0812">Transmembrane</keyword>
<reference evidence="7 8" key="1">
    <citation type="submission" date="2024-01" db="EMBL/GenBank/DDBJ databases">
        <title>The genome of the rayed Mediterranean limpet Patella caerulea (Linnaeus, 1758).</title>
        <authorList>
            <person name="Anh-Thu Weber A."/>
            <person name="Halstead-Nussloch G."/>
        </authorList>
    </citation>
    <scope>NUCLEOTIDE SEQUENCE [LARGE SCALE GENOMIC DNA]</scope>
    <source>
        <strain evidence="7">AATW-2023a</strain>
        <tissue evidence="7">Whole specimen</tissue>
    </source>
</reference>
<feature type="transmembrane region" description="Helical" evidence="6">
    <location>
        <begin position="94"/>
        <end position="115"/>
    </location>
</feature>
<dbReference type="GO" id="GO:0017111">
    <property type="term" value="F:ribonucleoside triphosphate phosphatase activity"/>
    <property type="evidence" value="ECO:0007669"/>
    <property type="project" value="TreeGrafter"/>
</dbReference>
<protein>
    <recommendedName>
        <fullName evidence="9">Ectonucleoside triphosphate diphosphohydrolase 1</fullName>
    </recommendedName>
</protein>
<keyword evidence="2 5" id="KW-0378">Hydrolase</keyword>
<dbReference type="PROSITE" id="PS01238">
    <property type="entry name" value="GDA1_CD39_NTPASE"/>
    <property type="match status" value="1"/>
</dbReference>
<dbReference type="PANTHER" id="PTHR11782">
    <property type="entry name" value="ADENOSINE/GUANOSINE DIPHOSPHATASE"/>
    <property type="match status" value="1"/>
</dbReference>
<keyword evidence="8" id="KW-1185">Reference proteome</keyword>
<comment type="similarity">
    <text evidence="1 5">Belongs to the GDA1/CD39 NTPase family.</text>
</comment>
<feature type="active site" description="Proton acceptor" evidence="3">
    <location>
        <position position="256"/>
    </location>
</feature>